<dbReference type="PANTHER" id="PTHR36837:SF5">
    <property type="entry name" value="POLY-3-HYDROXYBUTYRATE SYNTHASE"/>
    <property type="match status" value="1"/>
</dbReference>
<keyword evidence="2" id="KW-1185">Reference proteome</keyword>
<sequence length="186" mass="21599">MQHAYLLGKEQTENDLMAWNNDTTRLPLQMHKDYLTKLYLKNEFAEGHFKITNKVISLKDIRVPLFIVGTQKDHVSPWQSVYKAHLFTDVEVDFILTSGGHNAGIVSEPGHPRRYFFSKKTLRNQTYLSPENWLKQATRYEGSWWPHWHQWLADHSSLEQSGSIERLGSAQYPPLMDAPGNYVLVS</sequence>
<comment type="caution">
    <text evidence="1">The sequence shown here is derived from an EMBL/GenBank/DDBJ whole genome shotgun (WGS) entry which is preliminary data.</text>
</comment>
<protein>
    <recommendedName>
        <fullName evidence="3">Poly-beta-hydroxybutyrate polymerase N-terminal domain-containing protein</fullName>
    </recommendedName>
</protein>
<dbReference type="InterPro" id="IPR051321">
    <property type="entry name" value="PHA/PHB_synthase"/>
</dbReference>
<proteinExistence type="predicted"/>
<name>A0ABX2ZZ10_9GAMM</name>
<evidence type="ECO:0000313" key="2">
    <source>
        <dbReference type="Proteomes" id="UP000094329"/>
    </source>
</evidence>
<evidence type="ECO:0000313" key="1">
    <source>
        <dbReference type="EMBL" id="ODN41854.1"/>
    </source>
</evidence>
<dbReference type="SUPFAM" id="SSF53474">
    <property type="entry name" value="alpha/beta-Hydrolases"/>
    <property type="match status" value="1"/>
</dbReference>
<dbReference type="Proteomes" id="UP000094329">
    <property type="component" value="Unassembled WGS sequence"/>
</dbReference>
<reference evidence="1 2" key="1">
    <citation type="submission" date="2016-08" db="EMBL/GenBank/DDBJ databases">
        <title>Draft genome sequence of Candidatus Piscirickettsia litoralis, from seawater.</title>
        <authorList>
            <person name="Wan X."/>
            <person name="Lee A.J."/>
            <person name="Hou S."/>
            <person name="Donachie S.P."/>
        </authorList>
    </citation>
    <scope>NUCLEOTIDE SEQUENCE [LARGE SCALE GENOMIC DNA]</scope>
    <source>
        <strain evidence="1 2">Y2</strain>
    </source>
</reference>
<accession>A0ABX2ZZ10</accession>
<dbReference type="PANTHER" id="PTHR36837">
    <property type="entry name" value="POLY(3-HYDROXYALKANOATE) POLYMERASE SUBUNIT PHAC"/>
    <property type="match status" value="1"/>
</dbReference>
<dbReference type="EMBL" id="MDTU01000001">
    <property type="protein sequence ID" value="ODN41854.1"/>
    <property type="molecule type" value="Genomic_DNA"/>
</dbReference>
<evidence type="ECO:0008006" key="3">
    <source>
        <dbReference type="Google" id="ProtNLM"/>
    </source>
</evidence>
<dbReference type="InterPro" id="IPR029058">
    <property type="entry name" value="AB_hydrolase_fold"/>
</dbReference>
<gene>
    <name evidence="1" type="ORF">BGC07_01280</name>
</gene>
<organism evidence="1 2">
    <name type="scientific">Piscirickettsia litoralis</name>
    <dbReference type="NCBI Taxonomy" id="1891921"/>
    <lineage>
        <taxon>Bacteria</taxon>
        <taxon>Pseudomonadati</taxon>
        <taxon>Pseudomonadota</taxon>
        <taxon>Gammaproteobacteria</taxon>
        <taxon>Thiotrichales</taxon>
        <taxon>Piscirickettsiaceae</taxon>
        <taxon>Piscirickettsia</taxon>
    </lineage>
</organism>